<dbReference type="RefSeq" id="WP_338204730.1">
    <property type="nucleotide sequence ID" value="NZ_JAEKNR010000217.1"/>
</dbReference>
<proteinExistence type="predicted"/>
<evidence type="ECO:0000313" key="1">
    <source>
        <dbReference type="EMBL" id="MBJ7600771.1"/>
    </source>
</evidence>
<protein>
    <submittedName>
        <fullName evidence="1">Uncharacterized protein</fullName>
    </submittedName>
</protein>
<accession>A0A934N9S5</accession>
<sequence>MLFAMTVNAEGGADADLLVGGHPLTRDITPTWIDAVLLAVACNYWLVSRSPEPRSRPGIRAFQRAYADATLRWVRRRVAG</sequence>
<organism evidence="1 2">
    <name type="scientific">Candidatus Nephthysia bennettiae</name>
    <dbReference type="NCBI Taxonomy" id="3127016"/>
    <lineage>
        <taxon>Bacteria</taxon>
        <taxon>Bacillati</taxon>
        <taxon>Candidatus Dormiibacterota</taxon>
        <taxon>Candidatus Dormibacteria</taxon>
        <taxon>Candidatus Dormibacterales</taxon>
        <taxon>Candidatus Dormibacteraceae</taxon>
        <taxon>Candidatus Nephthysia</taxon>
    </lineage>
</organism>
<name>A0A934N9S5_9BACT</name>
<dbReference type="AlphaFoldDB" id="A0A934N9S5"/>
<dbReference type="Proteomes" id="UP000612893">
    <property type="component" value="Unassembled WGS sequence"/>
</dbReference>
<comment type="caution">
    <text evidence="1">The sequence shown here is derived from an EMBL/GenBank/DDBJ whole genome shotgun (WGS) entry which is preliminary data.</text>
</comment>
<reference evidence="1" key="1">
    <citation type="submission" date="2020-10" db="EMBL/GenBank/DDBJ databases">
        <title>Ca. Dormibacterota MAGs.</title>
        <authorList>
            <person name="Montgomery K."/>
        </authorList>
    </citation>
    <scope>NUCLEOTIDE SEQUENCE [LARGE SCALE GENOMIC DNA]</scope>
    <source>
        <strain evidence="1">SC8812_S17_10</strain>
    </source>
</reference>
<dbReference type="EMBL" id="JAEKNR010000217">
    <property type="protein sequence ID" value="MBJ7600771.1"/>
    <property type="molecule type" value="Genomic_DNA"/>
</dbReference>
<gene>
    <name evidence="1" type="ORF">JF922_22210</name>
</gene>
<keyword evidence="2" id="KW-1185">Reference proteome</keyword>
<evidence type="ECO:0000313" key="2">
    <source>
        <dbReference type="Proteomes" id="UP000612893"/>
    </source>
</evidence>